<organism evidence="2 3">
    <name type="scientific">Aquamicrobium zhengzhouense</name>
    <dbReference type="NCBI Taxonomy" id="2781738"/>
    <lineage>
        <taxon>Bacteria</taxon>
        <taxon>Pseudomonadati</taxon>
        <taxon>Pseudomonadota</taxon>
        <taxon>Alphaproteobacteria</taxon>
        <taxon>Hyphomicrobiales</taxon>
        <taxon>Phyllobacteriaceae</taxon>
        <taxon>Aquamicrobium</taxon>
    </lineage>
</organism>
<feature type="compositionally biased region" description="Low complexity" evidence="1">
    <location>
        <begin position="25"/>
        <end position="41"/>
    </location>
</feature>
<reference evidence="2 3" key="1">
    <citation type="submission" date="2020-10" db="EMBL/GenBank/DDBJ databases">
        <title>Aquamicrobium zhengzhouensis sp. nov., a exopolysaccharide producing bacterium isolated from farmland soil.</title>
        <authorList>
            <person name="Wang X."/>
        </authorList>
    </citation>
    <scope>NUCLEOTIDE SEQUENCE [LARGE SCALE GENOMIC DNA]</scope>
    <source>
        <strain evidence="3">cd-1</strain>
    </source>
</reference>
<sequence length="90" mass="9574">MTAFSTDKLLSFHCAGPRAVDGHPAPEASPASQAQAPQRAAFGAGPSFSDEGDLIAVPHFKRFAHLRFDDADKGLKTKALLSHEGQGRCR</sequence>
<evidence type="ECO:0000313" key="2">
    <source>
        <dbReference type="EMBL" id="MBI1620130.1"/>
    </source>
</evidence>
<accession>A0ABS0SA18</accession>
<dbReference type="EMBL" id="JADGMQ010000002">
    <property type="protein sequence ID" value="MBI1620130.1"/>
    <property type="molecule type" value="Genomic_DNA"/>
</dbReference>
<evidence type="ECO:0000256" key="1">
    <source>
        <dbReference type="SAM" id="MobiDB-lite"/>
    </source>
</evidence>
<gene>
    <name evidence="2" type="ORF">IOD40_05570</name>
</gene>
<name>A0ABS0SA18_9HYPH</name>
<dbReference type="RefSeq" id="WP_198475134.1">
    <property type="nucleotide sequence ID" value="NZ_JADGMQ010000002.1"/>
</dbReference>
<proteinExistence type="predicted"/>
<dbReference type="Proteomes" id="UP000601789">
    <property type="component" value="Unassembled WGS sequence"/>
</dbReference>
<comment type="caution">
    <text evidence="2">The sequence shown here is derived from an EMBL/GenBank/DDBJ whole genome shotgun (WGS) entry which is preliminary data.</text>
</comment>
<evidence type="ECO:0000313" key="3">
    <source>
        <dbReference type="Proteomes" id="UP000601789"/>
    </source>
</evidence>
<feature type="region of interest" description="Disordered" evidence="1">
    <location>
        <begin position="16"/>
        <end position="47"/>
    </location>
</feature>
<keyword evidence="3" id="KW-1185">Reference proteome</keyword>
<protein>
    <submittedName>
        <fullName evidence="2">Uncharacterized protein</fullName>
    </submittedName>
</protein>